<sequence>MPSNTLKDYYADKNRTEALEGLASAMASKESPEETAARLKKARDFDIEPQMADGLTPAEVDNFYAQDALKEATPVYLRKAGEVDFANLTKDDLPTTYSLETLWWKIMGTPAKAVGAFSTLRNSTARGGYNLANAMPIFGNMAKAERIRSQLLELENTEKQLAQGVSAEELFGSEDDPTGEAHRIAFEHGLPALRTKLQEELSQALQDTAWNNSQSGLYPHNEASQKLSEAKTAGEAIELILSNPSVIADIGPESLVQYAPMLPILAASSFAGPAAPALMGALSGSYSYGLDKASGMLSGMGENSVDVQSGASIFKFMTDPKLRGLYENVEGESERHAAGVALFDGLSAGLAGKLALPAFVKSRISSPFAKEMANMAVQTPIQGAMGSAGEASGQLLAKGEITNWGDVVAEFAGEGFTAPIEVLSAGAKRLKGASVERAMAEANAEAFKRLGEFAQASKLIARDPQTASEYIEAVAEDAAPDKRNILLDGQSLHQEGLDIRLIELLPERAEEITKAVQEGSEIAIPVGEFTTKVATSELNQSLAELVRVEGQMSLHQAREVQDEITELAAAEAETALKKDDSEFRESSKRVGKDIASLMENSGATKAEQGAITTVLSTLVNNLARDLEVLPEVVWAEHGLKRVLDGSAQVQGDSLHMPIPEEFGPVFTGFERKPAKAIVKLLKEKTGCCPGVFYHKEVGPIGLAYGKTIAGDPQDRGGYGLAHMEKKHPNVWKTLQKDLEEGEVLGGSEAVKYLERVRVVNGSHVISLSTTWGRDRGSGTWLVTGFDTLETMKDTEAKEYLFNLGKRVEKEIKTARKRISTDPATLVAPDGNNRTGVLPSNGAETSLSQENMGDYFPDSKTIVRQGLRMNLFVN</sequence>
<evidence type="ECO:0000256" key="1">
    <source>
        <dbReference type="SAM" id="MobiDB-lite"/>
    </source>
</evidence>
<dbReference type="EMBL" id="BK032653">
    <property type="protein sequence ID" value="DAF53413.1"/>
    <property type="molecule type" value="Genomic_DNA"/>
</dbReference>
<proteinExistence type="predicted"/>
<accession>A0A8S5SQT3</accession>
<evidence type="ECO:0000313" key="2">
    <source>
        <dbReference type="EMBL" id="DAF53413.1"/>
    </source>
</evidence>
<protein>
    <submittedName>
        <fullName evidence="2">Crystallin beta/gamma motif-containing protein</fullName>
    </submittedName>
</protein>
<feature type="region of interest" description="Disordered" evidence="1">
    <location>
        <begin position="826"/>
        <end position="850"/>
    </location>
</feature>
<reference evidence="2" key="1">
    <citation type="journal article" date="2021" name="Proc. Natl. Acad. Sci. U.S.A.">
        <title>A Catalog of Tens of Thousands of Viruses from Human Metagenomes Reveals Hidden Associations with Chronic Diseases.</title>
        <authorList>
            <person name="Tisza M.J."/>
            <person name="Buck C.B."/>
        </authorList>
    </citation>
    <scope>NUCLEOTIDE SEQUENCE</scope>
    <source>
        <strain evidence="2">CtXBg1</strain>
    </source>
</reference>
<organism evidence="2">
    <name type="scientific">Podoviridae sp. ctXBg1</name>
    <dbReference type="NCBI Taxonomy" id="2827739"/>
    <lineage>
        <taxon>Viruses</taxon>
        <taxon>Duplodnaviria</taxon>
        <taxon>Heunggongvirae</taxon>
        <taxon>Uroviricota</taxon>
        <taxon>Caudoviricetes</taxon>
    </lineage>
</organism>
<feature type="compositionally biased region" description="Polar residues" evidence="1">
    <location>
        <begin position="841"/>
        <end position="850"/>
    </location>
</feature>
<name>A0A8S5SQT3_9CAUD</name>